<comment type="subunit">
    <text evidence="3 7">Homodimer.</text>
</comment>
<sequence length="692" mass="78638">MASCYSVVKVGPPIEVFAVNKAFLDDTYDLKVNLSVGAYRTDEGKPWVLPVVRKTEKKLAEDDTLNHEYLPVLGFDPCSSAATRMLLGPDSNVLAQGKAFGVQTLSGTGALRVGAEFLHRQLQYKTFYYSSPTWENHHLLFTNAGFTDARQYRYWNAETRSLDLDGFLEDLRAAPKDSVIILHACAHNPTGCDPTHEQWAQIADVIQEKQLYPFFDSAYQGFASGDLEKDAWAVRYFAERGFELLCAQSFAKNFGLYNERVGNLTVVVKDVDVWTAVKSQLTLIVRGMYSNPPNHGGRIVATVLNDPQLYEEWSLPSKETLRGHSDSSFRGEGYIQCCVGIRLCDMYSNQELAEIHFMYSKADGNAALARRLYQERGRPRSTTPEVQEEILEAVNMTPSISTRRVALQALSPADYPARVRFCQWFLQQCGVNPNFHALVLFTDEAQFTRDGITNFHNQHVWTYENPRATVPSHHQAYTNFLENTIPHVLEDTPLINRQHIHFLHDGAPAHFSRTPRRYLDRRFPDRWIGRGGPIAWPPRSPDLNPLDFYLWGHLKSLVYSSPVPDLESRRNRIVACSEDIRNTPGVWDRVRRKECIRTMANRVLDMRRGLKERLESLGTPGTWDHIVSQIGMFSYTGLSPKQVEHLTNKYHVYLLKSGRINMCGLTTKNIDYVAKAIHETVVDVPDGGTCKI</sequence>
<evidence type="ECO:0000256" key="7">
    <source>
        <dbReference type="RuleBase" id="RU000480"/>
    </source>
</evidence>
<gene>
    <name evidence="9" type="ORF">ANN_02127</name>
</gene>
<dbReference type="EC" id="2.6.1.1" evidence="7"/>
<evidence type="ECO:0000256" key="6">
    <source>
        <dbReference type="ARBA" id="ARBA00022898"/>
    </source>
</evidence>
<comment type="caution">
    <text evidence="9">The sequence shown here is derived from an EMBL/GenBank/DDBJ whole genome shotgun (WGS) entry which is preliminary data.</text>
</comment>
<dbReference type="InterPro" id="IPR004838">
    <property type="entry name" value="NHTrfase_class1_PyrdxlP-BS"/>
</dbReference>
<dbReference type="PRINTS" id="PR00799">
    <property type="entry name" value="TRANSAMINASE"/>
</dbReference>
<dbReference type="InterPro" id="IPR004839">
    <property type="entry name" value="Aminotransferase_I/II_large"/>
</dbReference>
<dbReference type="Gene3D" id="3.40.640.10">
    <property type="entry name" value="Type I PLP-dependent aspartate aminotransferase-like (Major domain)"/>
    <property type="match status" value="1"/>
</dbReference>
<evidence type="ECO:0000313" key="10">
    <source>
        <dbReference type="Proteomes" id="UP001148838"/>
    </source>
</evidence>
<evidence type="ECO:0000256" key="4">
    <source>
        <dbReference type="ARBA" id="ARBA00022576"/>
    </source>
</evidence>
<dbReference type="Gene3D" id="3.90.1150.10">
    <property type="entry name" value="Aspartate Aminotransferase, domain 1"/>
    <property type="match status" value="2"/>
</dbReference>
<keyword evidence="4 7" id="KW-0032">Aminotransferase</keyword>
<evidence type="ECO:0000259" key="8">
    <source>
        <dbReference type="Pfam" id="PF00155"/>
    </source>
</evidence>
<comment type="miscellaneous">
    <text evidence="7">In eukaryotes there are cytoplasmic, mitochondrial and chloroplastic isozymes.</text>
</comment>
<dbReference type="PROSITE" id="PS00105">
    <property type="entry name" value="AA_TRANSFER_CLASS_1"/>
    <property type="match status" value="1"/>
</dbReference>
<evidence type="ECO:0000313" key="9">
    <source>
        <dbReference type="EMBL" id="KAJ4450698.1"/>
    </source>
</evidence>
<dbReference type="EMBL" id="JAJSOF020000001">
    <property type="protein sequence ID" value="KAJ4450698.1"/>
    <property type="molecule type" value="Genomic_DNA"/>
</dbReference>
<organism evidence="9 10">
    <name type="scientific">Periplaneta americana</name>
    <name type="common">American cockroach</name>
    <name type="synonym">Blatta americana</name>
    <dbReference type="NCBI Taxonomy" id="6978"/>
    <lineage>
        <taxon>Eukaryota</taxon>
        <taxon>Metazoa</taxon>
        <taxon>Ecdysozoa</taxon>
        <taxon>Arthropoda</taxon>
        <taxon>Hexapoda</taxon>
        <taxon>Insecta</taxon>
        <taxon>Pterygota</taxon>
        <taxon>Neoptera</taxon>
        <taxon>Polyneoptera</taxon>
        <taxon>Dictyoptera</taxon>
        <taxon>Blattodea</taxon>
        <taxon>Blattoidea</taxon>
        <taxon>Blattidae</taxon>
        <taxon>Blattinae</taxon>
        <taxon>Periplaneta</taxon>
    </lineage>
</organism>
<keyword evidence="6" id="KW-0663">Pyridoxal phosphate</keyword>
<dbReference type="CDD" id="cd00609">
    <property type="entry name" value="AAT_like"/>
    <property type="match status" value="1"/>
</dbReference>
<keyword evidence="10" id="KW-1185">Reference proteome</keyword>
<comment type="similarity">
    <text evidence="2">Belongs to the class-I pyridoxal-phosphate-dependent aminotransferase family.</text>
</comment>
<dbReference type="Pfam" id="PF00155">
    <property type="entry name" value="Aminotran_1_2"/>
    <property type="match status" value="2"/>
</dbReference>
<evidence type="ECO:0000256" key="5">
    <source>
        <dbReference type="ARBA" id="ARBA00022679"/>
    </source>
</evidence>
<keyword evidence="5 7" id="KW-0808">Transferase</keyword>
<evidence type="ECO:0000256" key="1">
    <source>
        <dbReference type="ARBA" id="ARBA00001933"/>
    </source>
</evidence>
<proteinExistence type="inferred from homology"/>
<dbReference type="PANTHER" id="PTHR11879">
    <property type="entry name" value="ASPARTATE AMINOTRANSFERASE"/>
    <property type="match status" value="1"/>
</dbReference>
<feature type="domain" description="Aminotransferase class I/classII large" evidence="8">
    <location>
        <begin position="31"/>
        <end position="321"/>
    </location>
</feature>
<dbReference type="InterPro" id="IPR000796">
    <property type="entry name" value="Asp_trans"/>
</dbReference>
<dbReference type="Proteomes" id="UP001148838">
    <property type="component" value="Unassembled WGS sequence"/>
</dbReference>
<dbReference type="PANTHER" id="PTHR11879:SF55">
    <property type="entry name" value="GLUTAMATE OXALOACETATE TRANSAMINASE 1, ISOFORM B"/>
    <property type="match status" value="1"/>
</dbReference>
<comment type="catalytic activity">
    <reaction evidence="7">
        <text>L-aspartate + 2-oxoglutarate = oxaloacetate + L-glutamate</text>
        <dbReference type="Rhea" id="RHEA:21824"/>
        <dbReference type="ChEBI" id="CHEBI:16452"/>
        <dbReference type="ChEBI" id="CHEBI:16810"/>
        <dbReference type="ChEBI" id="CHEBI:29985"/>
        <dbReference type="ChEBI" id="CHEBI:29991"/>
        <dbReference type="EC" id="2.6.1.1"/>
    </reaction>
</comment>
<feature type="domain" description="Aminotransferase class I/classII large" evidence="8">
    <location>
        <begin position="593"/>
        <end position="677"/>
    </location>
</feature>
<dbReference type="SUPFAM" id="SSF53383">
    <property type="entry name" value="PLP-dependent transferases"/>
    <property type="match status" value="2"/>
</dbReference>
<evidence type="ECO:0000256" key="2">
    <source>
        <dbReference type="ARBA" id="ARBA00007441"/>
    </source>
</evidence>
<dbReference type="InterPro" id="IPR015421">
    <property type="entry name" value="PyrdxlP-dep_Trfase_major"/>
</dbReference>
<protein>
    <recommendedName>
        <fullName evidence="7">Aspartate aminotransferase</fullName>
        <ecNumber evidence="7">2.6.1.1</ecNumber>
    </recommendedName>
</protein>
<comment type="cofactor">
    <cofactor evidence="1">
        <name>pyridoxal 5'-phosphate</name>
        <dbReference type="ChEBI" id="CHEBI:597326"/>
    </cofactor>
</comment>
<accession>A0ABQ8TWJ5</accession>
<reference evidence="9 10" key="1">
    <citation type="journal article" date="2022" name="Allergy">
        <title>Genome assembly and annotation of Periplaneta americana reveal a comprehensive cockroach allergen profile.</title>
        <authorList>
            <person name="Wang L."/>
            <person name="Xiong Q."/>
            <person name="Saelim N."/>
            <person name="Wang L."/>
            <person name="Nong W."/>
            <person name="Wan A.T."/>
            <person name="Shi M."/>
            <person name="Liu X."/>
            <person name="Cao Q."/>
            <person name="Hui J.H.L."/>
            <person name="Sookrung N."/>
            <person name="Leung T.F."/>
            <person name="Tungtrongchitr A."/>
            <person name="Tsui S.K.W."/>
        </authorList>
    </citation>
    <scope>NUCLEOTIDE SEQUENCE [LARGE SCALE GENOMIC DNA]</scope>
    <source>
        <strain evidence="9">PWHHKU_190912</strain>
    </source>
</reference>
<evidence type="ECO:0000256" key="3">
    <source>
        <dbReference type="ARBA" id="ARBA00011738"/>
    </source>
</evidence>
<dbReference type="InterPro" id="IPR015424">
    <property type="entry name" value="PyrdxlP-dep_Trfase"/>
</dbReference>
<name>A0ABQ8TWJ5_PERAM</name>
<dbReference type="InterPro" id="IPR015422">
    <property type="entry name" value="PyrdxlP-dep_Trfase_small"/>
</dbReference>